<accession>A0A8K0D135</accession>
<dbReference type="Proteomes" id="UP000801492">
    <property type="component" value="Unassembled WGS sequence"/>
</dbReference>
<dbReference type="OrthoDB" id="8251209at2759"/>
<dbReference type="InterPro" id="IPR024875">
    <property type="entry name" value="Protein_Lines"/>
</dbReference>
<protein>
    <recommendedName>
        <fullName evidence="5">Protein lines</fullName>
    </recommendedName>
</protein>
<reference evidence="3" key="1">
    <citation type="submission" date="2019-08" db="EMBL/GenBank/DDBJ databases">
        <title>The genome of the North American firefly Photinus pyralis.</title>
        <authorList>
            <consortium name="Photinus pyralis genome working group"/>
            <person name="Fallon T.R."/>
            <person name="Sander Lower S.E."/>
            <person name="Weng J.-K."/>
        </authorList>
    </citation>
    <scope>NUCLEOTIDE SEQUENCE</scope>
    <source>
        <strain evidence="3">TRF0915ILg1</strain>
        <tissue evidence="3">Whole body</tissue>
    </source>
</reference>
<sequence length="761" mass="87179">MCYCLKRKTKQIISRLTSKHHLLMVLQYREPTMSSEQPVKKRRTDESETVDETDYIHITENGMSALHVSLPPNVNEADITFNTLNSQLHSINNKHYFPTGVTQANENGSFHQSYTPNVENISIQPAPNICCSTSVPAHSPPNIASNSNISNVNFNSDSFMVHHSTTNHDRENSLSDLDTFQNALIRQCLCGVSESTLRRPFENYKHTDKNGLRTASLLEWPTNRILQLLSNLQLLFDVYLKQNNKGYICSRIVDICNALVRNEYNLIEQLLLLIDARNYYVNYLLTRVISSFLIIAKTDLNNEWLETIVSYLSLDYVDYNKMNFALEVIRRVVEWKDVEIHILEEAHTSRDGASTSQATSTIDFNTVNCTTVQYSDSESFDTSAIKGLIIRSLESKWSHLIGRIQNLIETNNCIESQTCILAFLSLWESTISVKANLSVIDTKPFYAHLESFASLLLHSSALTPIIWKQLLSLFNEILCYGSTLALQDMLPDDTCKLAYVIVRYVKDSRLLERLPYRCGEGYTVHSFVGTIVHSQISQIQVDKTLLQKMVLLVLKSVAVTVKETRTDSSDSSVGSDDYDYYQDMQLIERSIRDVLKKVDTFIKNSLEFHPETQFAKLLIHLFGDQDDYMIESMVCTLDITVGISYRNAVFPDLVTMLNPVISFIEFLKVVSHDSDVLLDYLVSNETCFLLYLLRFLKYIRRNWSRFVSSCENELDNTMSVLIRLNLQINRLVSKDLFPYNISPVLRLLEVCENLYESNESS</sequence>
<evidence type="ECO:0000313" key="4">
    <source>
        <dbReference type="Proteomes" id="UP000801492"/>
    </source>
</evidence>
<evidence type="ECO:0000259" key="1">
    <source>
        <dbReference type="Pfam" id="PF14694"/>
    </source>
</evidence>
<evidence type="ECO:0008006" key="5">
    <source>
        <dbReference type="Google" id="ProtNLM"/>
    </source>
</evidence>
<evidence type="ECO:0000259" key="2">
    <source>
        <dbReference type="Pfam" id="PF14695"/>
    </source>
</evidence>
<dbReference type="PANTHER" id="PTHR16057">
    <property type="entry name" value="WINS1, 2 PROTEIN"/>
    <property type="match status" value="1"/>
</dbReference>
<comment type="caution">
    <text evidence="3">The sequence shown here is derived from an EMBL/GenBank/DDBJ whole genome shotgun (WGS) entry which is preliminary data.</text>
</comment>
<dbReference type="AlphaFoldDB" id="A0A8K0D135"/>
<organism evidence="3 4">
    <name type="scientific">Ignelater luminosus</name>
    <name type="common">Cucubano</name>
    <name type="synonym">Pyrophorus luminosus</name>
    <dbReference type="NCBI Taxonomy" id="2038154"/>
    <lineage>
        <taxon>Eukaryota</taxon>
        <taxon>Metazoa</taxon>
        <taxon>Ecdysozoa</taxon>
        <taxon>Arthropoda</taxon>
        <taxon>Hexapoda</taxon>
        <taxon>Insecta</taxon>
        <taxon>Pterygota</taxon>
        <taxon>Neoptera</taxon>
        <taxon>Endopterygota</taxon>
        <taxon>Coleoptera</taxon>
        <taxon>Polyphaga</taxon>
        <taxon>Elateriformia</taxon>
        <taxon>Elateroidea</taxon>
        <taxon>Elateridae</taxon>
        <taxon>Agrypninae</taxon>
        <taxon>Pyrophorini</taxon>
        <taxon>Ignelater</taxon>
    </lineage>
</organism>
<name>A0A8K0D135_IGNLU</name>
<keyword evidence="4" id="KW-1185">Reference proteome</keyword>
<evidence type="ECO:0000313" key="3">
    <source>
        <dbReference type="EMBL" id="KAF2897428.1"/>
    </source>
</evidence>
<dbReference type="EMBL" id="VTPC01004177">
    <property type="protein sequence ID" value="KAF2897428.1"/>
    <property type="molecule type" value="Genomic_DNA"/>
</dbReference>
<dbReference type="InterPro" id="IPR029415">
    <property type="entry name" value="Lines_C"/>
</dbReference>
<gene>
    <name evidence="3" type="ORF">ILUMI_08754</name>
</gene>
<dbReference type="Pfam" id="PF14695">
    <property type="entry name" value="LINES_C"/>
    <property type="match status" value="1"/>
</dbReference>
<proteinExistence type="predicted"/>
<dbReference type="InterPro" id="IPR032794">
    <property type="entry name" value="LINES_N"/>
</dbReference>
<dbReference type="Pfam" id="PF14694">
    <property type="entry name" value="LINES_N"/>
    <property type="match status" value="1"/>
</dbReference>
<feature type="domain" description="Protein Lines N-terminal" evidence="1">
    <location>
        <begin position="371"/>
        <end position="710"/>
    </location>
</feature>
<dbReference type="PANTHER" id="PTHR16057:SF1">
    <property type="entry name" value="PROTEIN LINES HOMOLOG 1"/>
    <property type="match status" value="1"/>
</dbReference>
<feature type="domain" description="Protein Lines C-terminal" evidence="2">
    <location>
        <begin position="717"/>
        <end position="753"/>
    </location>
</feature>